<evidence type="ECO:0000313" key="9">
    <source>
        <dbReference type="EnsemblMetazoa" id="AQUA009440-PA"/>
    </source>
</evidence>
<organism evidence="9 10">
    <name type="scientific">Anopheles quadriannulatus</name>
    <name type="common">Mosquito</name>
    <dbReference type="NCBI Taxonomy" id="34691"/>
    <lineage>
        <taxon>Eukaryota</taxon>
        <taxon>Metazoa</taxon>
        <taxon>Ecdysozoa</taxon>
        <taxon>Arthropoda</taxon>
        <taxon>Hexapoda</taxon>
        <taxon>Insecta</taxon>
        <taxon>Pterygota</taxon>
        <taxon>Neoptera</taxon>
        <taxon>Endopterygota</taxon>
        <taxon>Diptera</taxon>
        <taxon>Nematocera</taxon>
        <taxon>Culicoidea</taxon>
        <taxon>Culicidae</taxon>
        <taxon>Anophelinae</taxon>
        <taxon>Anopheles</taxon>
    </lineage>
</organism>
<feature type="binding site" evidence="6">
    <location>
        <position position="235"/>
    </location>
    <ligand>
        <name>ATP</name>
        <dbReference type="ChEBI" id="CHEBI:30616"/>
    </ligand>
</feature>
<evidence type="ECO:0000259" key="8">
    <source>
        <dbReference type="PROSITE" id="PS50011"/>
    </source>
</evidence>
<accession>A0A182XHW3</accession>
<evidence type="ECO:0000256" key="5">
    <source>
        <dbReference type="ARBA" id="ARBA00022840"/>
    </source>
</evidence>
<dbReference type="InterPro" id="IPR008271">
    <property type="entry name" value="Ser/Thr_kinase_AS"/>
</dbReference>
<dbReference type="Pfam" id="PF00069">
    <property type="entry name" value="Pkinase"/>
    <property type="match status" value="1"/>
</dbReference>
<feature type="region of interest" description="Disordered" evidence="7">
    <location>
        <begin position="1"/>
        <end position="74"/>
    </location>
</feature>
<feature type="domain" description="Protein kinase" evidence="8">
    <location>
        <begin position="206"/>
        <end position="493"/>
    </location>
</feature>
<proteinExistence type="predicted"/>
<keyword evidence="4" id="KW-0418">Kinase</keyword>
<keyword evidence="1" id="KW-0723">Serine/threonine-protein kinase</keyword>
<dbReference type="GO" id="GO:0004674">
    <property type="term" value="F:protein serine/threonine kinase activity"/>
    <property type="evidence" value="ECO:0007669"/>
    <property type="project" value="UniProtKB-KW"/>
</dbReference>
<keyword evidence="5 6" id="KW-0067">ATP-binding</keyword>
<keyword evidence="3 6" id="KW-0547">Nucleotide-binding</keyword>
<keyword evidence="2" id="KW-0808">Transferase</keyword>
<dbReference type="FunFam" id="1.10.510.10:FF:000624">
    <property type="entry name" value="Mitogen-activated protein kinase"/>
    <property type="match status" value="1"/>
</dbReference>
<keyword evidence="10" id="KW-1185">Reference proteome</keyword>
<evidence type="ECO:0000256" key="7">
    <source>
        <dbReference type="SAM" id="MobiDB-lite"/>
    </source>
</evidence>
<dbReference type="SMART" id="SM00220">
    <property type="entry name" value="S_TKc"/>
    <property type="match status" value="1"/>
</dbReference>
<dbReference type="PANTHER" id="PTHR24055">
    <property type="entry name" value="MITOGEN-ACTIVATED PROTEIN KINASE"/>
    <property type="match status" value="1"/>
</dbReference>
<dbReference type="InterPro" id="IPR011009">
    <property type="entry name" value="Kinase-like_dom_sf"/>
</dbReference>
<evidence type="ECO:0000256" key="3">
    <source>
        <dbReference type="ARBA" id="ARBA00022741"/>
    </source>
</evidence>
<evidence type="ECO:0000256" key="2">
    <source>
        <dbReference type="ARBA" id="ARBA00022679"/>
    </source>
</evidence>
<dbReference type="FunFam" id="3.30.200.20:FF:001257">
    <property type="entry name" value="AGAP002515-PA"/>
    <property type="match status" value="1"/>
</dbReference>
<dbReference type="STRING" id="34691.A0A182XHW3"/>
<name>A0A182XHW3_ANOQN</name>
<dbReference type="InterPro" id="IPR050117">
    <property type="entry name" value="MAPK"/>
</dbReference>
<dbReference type="PROSITE" id="PS50011">
    <property type="entry name" value="PROTEIN_KINASE_DOM"/>
    <property type="match status" value="1"/>
</dbReference>
<dbReference type="InterPro" id="IPR017441">
    <property type="entry name" value="Protein_kinase_ATP_BS"/>
</dbReference>
<dbReference type="Proteomes" id="UP000076407">
    <property type="component" value="Unassembled WGS sequence"/>
</dbReference>
<protein>
    <recommendedName>
        <fullName evidence="8">Protein kinase domain-containing protein</fullName>
    </recommendedName>
</protein>
<dbReference type="SUPFAM" id="SSF56112">
    <property type="entry name" value="Protein kinase-like (PK-like)"/>
    <property type="match status" value="1"/>
</dbReference>
<dbReference type="Gene3D" id="3.30.200.20">
    <property type="entry name" value="Phosphorylase Kinase, domain 1"/>
    <property type="match status" value="1"/>
</dbReference>
<dbReference type="AlphaFoldDB" id="A0A182XHW3"/>
<dbReference type="InterPro" id="IPR000719">
    <property type="entry name" value="Prot_kinase_dom"/>
</dbReference>
<dbReference type="PROSITE" id="PS00107">
    <property type="entry name" value="PROTEIN_KINASE_ATP"/>
    <property type="match status" value="1"/>
</dbReference>
<dbReference type="VEuPathDB" id="VectorBase:AQUA009440"/>
<dbReference type="PROSITE" id="PS00108">
    <property type="entry name" value="PROTEIN_KINASE_ST"/>
    <property type="match status" value="1"/>
</dbReference>
<evidence type="ECO:0000256" key="1">
    <source>
        <dbReference type="ARBA" id="ARBA00022527"/>
    </source>
</evidence>
<dbReference type="CDD" id="cd07831">
    <property type="entry name" value="STKc_MOK"/>
    <property type="match status" value="1"/>
</dbReference>
<sequence>MHKVTTAPKTVGGSISSNRLATAGPPVRKEYESSSSDEDGYLSPFNGSDDGSGVAEGSLLDEMPPFSACSMSPSARSLSPIELEPFESPTSTPKSGRSCYSGCSTPLYGMTPPLPAASTTGTNGQQPAEGYVTLDEIHARIGLTPPDGNVSRSRLNLETIFEGVFLETPPKKEFQSKGNLFRRSIRNRALLFEKTGKMSTFKITGYDIIHQIGSGAYSEVFLVRCRKSGKSYAAKHLIDSCSDLMCDVAYAEIQLMKSVPSHPNVMQLCDHVLENKSLTLIMHLMDINLYEYMQKRVRPFSENRVRKMLYQIVLGLEHLHQNGIFHRDVKPENILVKFSSGIIGKRETLQLADFGTAATIAQRPPYAIYIATRWYRAPECMLSMGYYGPKMDVWAVGCCFYEMLTLKPLFQGENEIEMLDCIHELLGSPSSAVLERFRPWNVKNLKFAKRQATELRWHLPLMNVFGMDLMKKMLAYCPDQRLSSKNVANHTYFEELIRHKKLSKFSLSHQSLYNEVNEHEMKSCAGQLRNKTKHQHLMPDSSVASVQSFKTNNTFHFLSPEEQTKINKQRERFWNMNPKSIEHKLWCNEPLYRREK</sequence>
<dbReference type="Gene3D" id="1.10.510.10">
    <property type="entry name" value="Transferase(Phosphotransferase) domain 1"/>
    <property type="match status" value="1"/>
</dbReference>
<dbReference type="EnsemblMetazoa" id="AQUA009440-RA">
    <property type="protein sequence ID" value="AQUA009440-PA"/>
    <property type="gene ID" value="AQUA009440"/>
</dbReference>
<evidence type="ECO:0000256" key="4">
    <source>
        <dbReference type="ARBA" id="ARBA00022777"/>
    </source>
</evidence>
<evidence type="ECO:0000256" key="6">
    <source>
        <dbReference type="PROSITE-ProRule" id="PRU10141"/>
    </source>
</evidence>
<evidence type="ECO:0000313" key="10">
    <source>
        <dbReference type="Proteomes" id="UP000076407"/>
    </source>
</evidence>
<reference evidence="9" key="1">
    <citation type="submission" date="2020-05" db="UniProtKB">
        <authorList>
            <consortium name="EnsemblMetazoa"/>
        </authorList>
    </citation>
    <scope>IDENTIFICATION</scope>
    <source>
        <strain evidence="9">SANGQUA</strain>
    </source>
</reference>
<dbReference type="GO" id="GO:0005524">
    <property type="term" value="F:ATP binding"/>
    <property type="evidence" value="ECO:0007669"/>
    <property type="project" value="UniProtKB-UniRule"/>
</dbReference>